<dbReference type="PANTHER" id="PTHR45947">
    <property type="entry name" value="SULFOQUINOVOSYL TRANSFERASE SQD2"/>
    <property type="match status" value="1"/>
</dbReference>
<evidence type="ECO:0008006" key="5">
    <source>
        <dbReference type="Google" id="ProtNLM"/>
    </source>
</evidence>
<dbReference type="InterPro" id="IPR028098">
    <property type="entry name" value="Glyco_trans_4-like_N"/>
</dbReference>
<gene>
    <name evidence="3" type="ORF">A3A70_00280</name>
</gene>
<reference evidence="3 4" key="1">
    <citation type="journal article" date="2016" name="Nat. Commun.">
        <title>Thousands of microbial genomes shed light on interconnected biogeochemical processes in an aquifer system.</title>
        <authorList>
            <person name="Anantharaman K."/>
            <person name="Brown C.T."/>
            <person name="Hug L.A."/>
            <person name="Sharon I."/>
            <person name="Castelle C.J."/>
            <person name="Probst A.J."/>
            <person name="Thomas B.C."/>
            <person name="Singh A."/>
            <person name="Wilkins M.J."/>
            <person name="Karaoz U."/>
            <person name="Brodie E.L."/>
            <person name="Williams K.H."/>
            <person name="Hubbard S.S."/>
            <person name="Banfield J.F."/>
        </authorList>
    </citation>
    <scope>NUCLEOTIDE SEQUENCE [LARGE SCALE GENOMIC DNA]</scope>
</reference>
<dbReference type="SUPFAM" id="SSF53756">
    <property type="entry name" value="UDP-Glycosyltransferase/glycogen phosphorylase"/>
    <property type="match status" value="1"/>
</dbReference>
<dbReference type="CDD" id="cd03801">
    <property type="entry name" value="GT4_PimA-like"/>
    <property type="match status" value="1"/>
</dbReference>
<comment type="caution">
    <text evidence="3">The sequence shown here is derived from an EMBL/GenBank/DDBJ whole genome shotgun (WGS) entry which is preliminary data.</text>
</comment>
<protein>
    <recommendedName>
        <fullName evidence="5">Glycosyltransferase subfamily 4-like N-terminal domain-containing protein</fullName>
    </recommendedName>
</protein>
<organism evidence="3 4">
    <name type="scientific">candidate division WWE3 bacterium RIFCSPLOWO2_01_FULL_42_11</name>
    <dbReference type="NCBI Taxonomy" id="1802627"/>
    <lineage>
        <taxon>Bacteria</taxon>
        <taxon>Katanobacteria</taxon>
    </lineage>
</organism>
<dbReference type="Proteomes" id="UP000178964">
    <property type="component" value="Unassembled WGS sequence"/>
</dbReference>
<feature type="domain" description="Glycosyl transferase family 1" evidence="1">
    <location>
        <begin position="193"/>
        <end position="356"/>
    </location>
</feature>
<dbReference type="InterPro" id="IPR001296">
    <property type="entry name" value="Glyco_trans_1"/>
</dbReference>
<sequence>MKIVQYIHSLDIGGAEIHTLELCKGLVKLGHEVIIVGPEGSLGSEFEKARVKVIIDNPIGYKIDFGFIARQIKFLKIEKPQVVHCHEFLLTVHGLIAGFRAAVPVRVVNVHSPLPGWNTPIYKKIPNLILNFVLVNLMATDVIALTHATRKLRLWGELILPWKIRVIPNGIEIKKFSPQRNDKTEAHLKLCRKLKMPPQTFVIGTLSRLSVEKGVDVGIKGFMEFLNKVPNPHDFHLVIAGEGVLKSELEELVAKGNKNRYITFLGEIEEGFKPSYLWGLDLFLFPTKYEGFGLVLTEAMVAKSLTLSSNLQVLREITEDGRFGYHFKKSNPNDLCKTLRKIIDSTHSHEKMLEGASEHVSINYSLEKFVKSYAQLYENSLRRNTL</sequence>
<evidence type="ECO:0000259" key="1">
    <source>
        <dbReference type="Pfam" id="PF00534"/>
    </source>
</evidence>
<dbReference type="Gene3D" id="3.40.50.2000">
    <property type="entry name" value="Glycogen Phosphorylase B"/>
    <property type="match status" value="2"/>
</dbReference>
<proteinExistence type="predicted"/>
<dbReference type="Pfam" id="PF13439">
    <property type="entry name" value="Glyco_transf_4"/>
    <property type="match status" value="1"/>
</dbReference>
<dbReference type="AlphaFoldDB" id="A0A1F4VLL2"/>
<dbReference type="EMBL" id="MEVK01000043">
    <property type="protein sequence ID" value="OGC58102.1"/>
    <property type="molecule type" value="Genomic_DNA"/>
</dbReference>
<evidence type="ECO:0000313" key="4">
    <source>
        <dbReference type="Proteomes" id="UP000178964"/>
    </source>
</evidence>
<dbReference type="PANTHER" id="PTHR45947:SF3">
    <property type="entry name" value="SULFOQUINOVOSYL TRANSFERASE SQD2"/>
    <property type="match status" value="1"/>
</dbReference>
<name>A0A1F4VLL2_UNCKA</name>
<evidence type="ECO:0000313" key="3">
    <source>
        <dbReference type="EMBL" id="OGC58102.1"/>
    </source>
</evidence>
<evidence type="ECO:0000259" key="2">
    <source>
        <dbReference type="Pfam" id="PF13439"/>
    </source>
</evidence>
<feature type="domain" description="Glycosyltransferase subfamily 4-like N-terminal" evidence="2">
    <location>
        <begin position="12"/>
        <end position="173"/>
    </location>
</feature>
<dbReference type="STRING" id="1802627.A3A70_00280"/>
<accession>A0A1F4VLL2</accession>
<dbReference type="InterPro" id="IPR050194">
    <property type="entry name" value="Glycosyltransferase_grp1"/>
</dbReference>
<dbReference type="GO" id="GO:0016757">
    <property type="term" value="F:glycosyltransferase activity"/>
    <property type="evidence" value="ECO:0007669"/>
    <property type="project" value="InterPro"/>
</dbReference>
<dbReference type="Pfam" id="PF00534">
    <property type="entry name" value="Glycos_transf_1"/>
    <property type="match status" value="1"/>
</dbReference>